<feature type="region of interest" description="Disordered" evidence="1">
    <location>
        <begin position="47"/>
        <end position="98"/>
    </location>
</feature>
<comment type="caution">
    <text evidence="2">The sequence shown here is derived from an EMBL/GenBank/DDBJ whole genome shotgun (WGS) entry which is preliminary data.</text>
</comment>
<dbReference type="Proteomes" id="UP000624325">
    <property type="component" value="Unassembled WGS sequence"/>
</dbReference>
<protein>
    <submittedName>
        <fullName evidence="2">Uncharacterized protein</fullName>
    </submittedName>
</protein>
<feature type="compositionally biased region" description="Basic residues" evidence="1">
    <location>
        <begin position="48"/>
        <end position="57"/>
    </location>
</feature>
<accession>A0ABQ4C5F6</accession>
<reference evidence="2 3" key="1">
    <citation type="submission" date="2021-01" db="EMBL/GenBank/DDBJ databases">
        <title>Whole genome shotgun sequence of Asanoa iriomotensis NBRC 100142.</title>
        <authorList>
            <person name="Komaki H."/>
            <person name="Tamura T."/>
        </authorList>
    </citation>
    <scope>NUCLEOTIDE SEQUENCE [LARGE SCALE GENOMIC DNA]</scope>
    <source>
        <strain evidence="2 3">NBRC 100142</strain>
    </source>
</reference>
<organism evidence="2 3">
    <name type="scientific">Asanoa iriomotensis</name>
    <dbReference type="NCBI Taxonomy" id="234613"/>
    <lineage>
        <taxon>Bacteria</taxon>
        <taxon>Bacillati</taxon>
        <taxon>Actinomycetota</taxon>
        <taxon>Actinomycetes</taxon>
        <taxon>Micromonosporales</taxon>
        <taxon>Micromonosporaceae</taxon>
        <taxon>Asanoa</taxon>
    </lineage>
</organism>
<name>A0ABQ4C5F6_9ACTN</name>
<dbReference type="EMBL" id="BONC01000028">
    <property type="protein sequence ID" value="GIF57995.1"/>
    <property type="molecule type" value="Genomic_DNA"/>
</dbReference>
<sequence>MNSNNATVTPTNPNAIPLLPVRFNALPIPPYTAVNGADAVRANANKLGHTKLRRANPRRPAAVTERVLTAAPPARPRPAEPGSPATYNPPASDAGRSR</sequence>
<evidence type="ECO:0000313" key="2">
    <source>
        <dbReference type="EMBL" id="GIF57995.1"/>
    </source>
</evidence>
<proteinExistence type="predicted"/>
<keyword evidence="3" id="KW-1185">Reference proteome</keyword>
<gene>
    <name evidence="2" type="ORF">Air01nite_40900</name>
</gene>
<evidence type="ECO:0000313" key="3">
    <source>
        <dbReference type="Proteomes" id="UP000624325"/>
    </source>
</evidence>
<evidence type="ECO:0000256" key="1">
    <source>
        <dbReference type="SAM" id="MobiDB-lite"/>
    </source>
</evidence>